<dbReference type="PANTHER" id="PTHR47597:SF1">
    <property type="entry name" value="IS A MEMBER OF THE PF|00364 BIOTIN-REQUIRING ENZYMES FAMILY-RELATED"/>
    <property type="match status" value="1"/>
</dbReference>
<dbReference type="InterPro" id="IPR053217">
    <property type="entry name" value="ACC_Biotin_Carrier"/>
</dbReference>
<dbReference type="GO" id="GO:0015074">
    <property type="term" value="P:DNA integration"/>
    <property type="evidence" value="ECO:0007669"/>
    <property type="project" value="InterPro"/>
</dbReference>
<dbReference type="InterPro" id="IPR000089">
    <property type="entry name" value="Biotin_lipoyl"/>
</dbReference>
<evidence type="ECO:0000313" key="3">
    <source>
        <dbReference type="Proteomes" id="UP000030645"/>
    </source>
</evidence>
<dbReference type="PROSITE" id="PS50994">
    <property type="entry name" value="INTEGRASE"/>
    <property type="match status" value="1"/>
</dbReference>
<keyword evidence="3" id="KW-1185">Reference proteome</keyword>
<dbReference type="STRING" id="981085.W9REK2"/>
<dbReference type="InterPro" id="IPR011053">
    <property type="entry name" value="Single_hybrid_motif"/>
</dbReference>
<dbReference type="Pfam" id="PF00364">
    <property type="entry name" value="Biotin_lipoyl"/>
    <property type="match status" value="1"/>
</dbReference>
<dbReference type="CDD" id="cd06850">
    <property type="entry name" value="biotinyl_domain"/>
    <property type="match status" value="1"/>
</dbReference>
<dbReference type="GO" id="GO:0003676">
    <property type="term" value="F:nucleic acid binding"/>
    <property type="evidence" value="ECO:0007669"/>
    <property type="project" value="InterPro"/>
</dbReference>
<evidence type="ECO:0000313" key="2">
    <source>
        <dbReference type="EMBL" id="EXB67331.1"/>
    </source>
</evidence>
<evidence type="ECO:0000259" key="1">
    <source>
        <dbReference type="PROSITE" id="PS50994"/>
    </source>
</evidence>
<dbReference type="InterPro" id="IPR041588">
    <property type="entry name" value="Integrase_H2C2"/>
</dbReference>
<organism evidence="2 3">
    <name type="scientific">Morus notabilis</name>
    <dbReference type="NCBI Taxonomy" id="981085"/>
    <lineage>
        <taxon>Eukaryota</taxon>
        <taxon>Viridiplantae</taxon>
        <taxon>Streptophyta</taxon>
        <taxon>Embryophyta</taxon>
        <taxon>Tracheophyta</taxon>
        <taxon>Spermatophyta</taxon>
        <taxon>Magnoliopsida</taxon>
        <taxon>eudicotyledons</taxon>
        <taxon>Gunneridae</taxon>
        <taxon>Pentapetalae</taxon>
        <taxon>rosids</taxon>
        <taxon>fabids</taxon>
        <taxon>Rosales</taxon>
        <taxon>Moraceae</taxon>
        <taxon>Moreae</taxon>
        <taxon>Morus</taxon>
    </lineage>
</organism>
<dbReference type="PANTHER" id="PTHR47597">
    <property type="entry name" value="IS A MEMBER OF THE PF|00364 BIOTIN-REQUIRING ENZYMES FAMILY-RELATED"/>
    <property type="match status" value="1"/>
</dbReference>
<gene>
    <name evidence="2" type="ORF">L484_025813</name>
</gene>
<dbReference type="InterPro" id="IPR001584">
    <property type="entry name" value="Integrase_cat-core"/>
</dbReference>
<dbReference type="Pfam" id="PF17921">
    <property type="entry name" value="Integrase_H2C2"/>
    <property type="match status" value="1"/>
</dbReference>
<sequence length="439" mass="48741">MVHEFHDSVIGGHSGFLRTYKRLSAVVLWRGMKRFIRDYVAHCEICQQNESEDLSPVGLLQPLPIPDLVWDDVSMNFVGGLPKSGGFDTILVVVDRLSKYAHFCPLAHPYAAKQVAALFVSHIVKLHGVPRSIVSDRDAIFMSGFWRELFKLQGTKLYTSSAYHPESDGQTEVVNCCLEAVVSSEDDGEQSKYSGLTSQLVPNFDEVESLLSTICDTTSIAEFEMKLSGFRLHVRRKLTEEVNTSPPPSAAPTSAYNVIAESSDLNGFVSTPSLAITKSETSSKNIQTLVDRAADAGLVIIRSPRVGFFRRSRTIKGKRAPPPCKEKQEVKEGQVVCYIEQLGGELPIESDVSGEVIKILREDGDSINYRYNEESLFYFIFSMKPNKILIREAAGPSKNTQREGKKEGGAIMVRGSAQARHRMLSFGRGSCHLRRRNGC</sequence>
<dbReference type="SUPFAM" id="SSF51230">
    <property type="entry name" value="Single hybrid motif"/>
    <property type="match status" value="1"/>
</dbReference>
<dbReference type="eggNOG" id="KOG0017">
    <property type="taxonomic scope" value="Eukaryota"/>
</dbReference>
<dbReference type="EMBL" id="KE344562">
    <property type="protein sequence ID" value="EXB67331.1"/>
    <property type="molecule type" value="Genomic_DNA"/>
</dbReference>
<dbReference type="Gene3D" id="2.40.50.100">
    <property type="match status" value="1"/>
</dbReference>
<dbReference type="Proteomes" id="UP000030645">
    <property type="component" value="Unassembled WGS sequence"/>
</dbReference>
<accession>W9REK2</accession>
<dbReference type="InterPro" id="IPR036397">
    <property type="entry name" value="RNaseH_sf"/>
</dbReference>
<dbReference type="Gene3D" id="3.30.420.10">
    <property type="entry name" value="Ribonuclease H-like superfamily/Ribonuclease H"/>
    <property type="match status" value="1"/>
</dbReference>
<dbReference type="InterPro" id="IPR012337">
    <property type="entry name" value="RNaseH-like_sf"/>
</dbReference>
<name>W9REK2_9ROSA</name>
<dbReference type="AlphaFoldDB" id="W9REK2"/>
<dbReference type="Gene3D" id="1.10.340.70">
    <property type="match status" value="1"/>
</dbReference>
<protein>
    <submittedName>
        <fullName evidence="2">Transposon Ty3-I Gag-Pol polyprotein</fullName>
    </submittedName>
</protein>
<proteinExistence type="predicted"/>
<feature type="domain" description="Integrase catalytic" evidence="1">
    <location>
        <begin position="60"/>
        <end position="227"/>
    </location>
</feature>
<reference evidence="3" key="1">
    <citation type="submission" date="2013-01" db="EMBL/GenBank/DDBJ databases">
        <title>Draft Genome Sequence of a Mulberry Tree, Morus notabilis C.K. Schneid.</title>
        <authorList>
            <person name="He N."/>
            <person name="Zhao S."/>
        </authorList>
    </citation>
    <scope>NUCLEOTIDE SEQUENCE</scope>
</reference>
<dbReference type="SUPFAM" id="SSF53098">
    <property type="entry name" value="Ribonuclease H-like"/>
    <property type="match status" value="1"/>
</dbReference>